<dbReference type="Gramene" id="LPERR11G04020.1">
    <property type="protein sequence ID" value="LPERR11G04020.1"/>
    <property type="gene ID" value="LPERR11G04020"/>
</dbReference>
<evidence type="ECO:0000313" key="18">
    <source>
        <dbReference type="EnsemblPlants" id="LPERR11G04020.1"/>
    </source>
</evidence>
<dbReference type="InterPro" id="IPR036291">
    <property type="entry name" value="NAD(P)-bd_dom_sf"/>
</dbReference>
<evidence type="ECO:0000256" key="12">
    <source>
        <dbReference type="ARBA" id="ARBA00049226"/>
    </source>
</evidence>
<dbReference type="FunFam" id="3.90.180.10:FF:000004">
    <property type="entry name" value="probable cinnamyl alcohol dehydrogenase"/>
    <property type="match status" value="1"/>
</dbReference>
<keyword evidence="19" id="KW-1185">Reference proteome</keyword>
<feature type="domain" description="Enoyl reductase (ER)" evidence="17">
    <location>
        <begin position="192"/>
        <end position="519"/>
    </location>
</feature>
<comment type="subunit">
    <text evidence="3">Homodimer.</text>
</comment>
<dbReference type="InterPro" id="IPR011032">
    <property type="entry name" value="GroES-like_sf"/>
</dbReference>
<dbReference type="Pfam" id="PF00107">
    <property type="entry name" value="ADH_zinc_N"/>
    <property type="match status" value="1"/>
</dbReference>
<dbReference type="GO" id="GO:0009809">
    <property type="term" value="P:lignin biosynthetic process"/>
    <property type="evidence" value="ECO:0007669"/>
    <property type="project" value="UniProtKB-KW"/>
</dbReference>
<evidence type="ECO:0000256" key="13">
    <source>
        <dbReference type="ARBA" id="ARBA00049311"/>
    </source>
</evidence>
<evidence type="ECO:0000256" key="10">
    <source>
        <dbReference type="ARBA" id="ARBA00047329"/>
    </source>
</evidence>
<evidence type="ECO:0000256" key="6">
    <source>
        <dbReference type="ARBA" id="ARBA00022733"/>
    </source>
</evidence>
<keyword evidence="9" id="KW-0560">Oxidoreductase</keyword>
<dbReference type="InterPro" id="IPR002328">
    <property type="entry name" value="ADH_Zn_CS"/>
</dbReference>
<dbReference type="InterPro" id="IPR013154">
    <property type="entry name" value="ADH-like_N"/>
</dbReference>
<dbReference type="SUPFAM" id="SSF50129">
    <property type="entry name" value="GroES-like"/>
    <property type="match status" value="1"/>
</dbReference>
<comment type="catalytic activity">
    <reaction evidence="14">
        <text>(E)-cinnamyl alcohol + NADP(+) = (E)-cinnamaldehyde + NADPH + H(+)</text>
        <dbReference type="Rhea" id="RHEA:10392"/>
        <dbReference type="ChEBI" id="CHEBI:15378"/>
        <dbReference type="ChEBI" id="CHEBI:16731"/>
        <dbReference type="ChEBI" id="CHEBI:33227"/>
        <dbReference type="ChEBI" id="CHEBI:57783"/>
        <dbReference type="ChEBI" id="CHEBI:58349"/>
        <dbReference type="EC" id="1.1.1.195"/>
    </reaction>
    <physiologicalReaction direction="right-to-left" evidence="14">
        <dbReference type="Rhea" id="RHEA:10394"/>
    </physiologicalReaction>
</comment>
<keyword evidence="8" id="KW-0521">NADP</keyword>
<dbReference type="GO" id="GO:0045551">
    <property type="term" value="F:cinnamyl-alcohol dehydrogenase activity"/>
    <property type="evidence" value="ECO:0007669"/>
    <property type="project" value="UniProtKB-EC"/>
</dbReference>
<reference evidence="19" key="2">
    <citation type="submission" date="2013-12" db="EMBL/GenBank/DDBJ databases">
        <authorList>
            <person name="Yu Y."/>
            <person name="Lee S."/>
            <person name="de Baynast K."/>
            <person name="Wissotski M."/>
            <person name="Liu L."/>
            <person name="Talag J."/>
            <person name="Goicoechea J."/>
            <person name="Angelova A."/>
            <person name="Jetty R."/>
            <person name="Kudrna D."/>
            <person name="Golser W."/>
            <person name="Rivera L."/>
            <person name="Zhang J."/>
            <person name="Wing R."/>
        </authorList>
    </citation>
    <scope>NUCLEOTIDE SEQUENCE</scope>
</reference>
<comment type="catalytic activity">
    <reaction evidence="10">
        <text>(E)-4-coumaroyl alcohol + NADP(+) = (E)-4-coumaraldehyde + NADPH + H(+)</text>
        <dbReference type="Rhea" id="RHEA:45724"/>
        <dbReference type="ChEBI" id="CHEBI:15378"/>
        <dbReference type="ChEBI" id="CHEBI:28353"/>
        <dbReference type="ChEBI" id="CHEBI:57783"/>
        <dbReference type="ChEBI" id="CHEBI:58349"/>
        <dbReference type="ChEBI" id="CHEBI:64555"/>
        <dbReference type="EC" id="1.1.1.195"/>
    </reaction>
    <physiologicalReaction direction="right-to-left" evidence="10">
        <dbReference type="Rhea" id="RHEA:45726"/>
    </physiologicalReaction>
</comment>
<keyword evidence="5 15" id="KW-0479">Metal-binding</keyword>
<dbReference type="UniPathway" id="UPA00711"/>
<reference evidence="18" key="3">
    <citation type="submission" date="2015-04" db="UniProtKB">
        <authorList>
            <consortium name="EnsemblPlants"/>
        </authorList>
    </citation>
    <scope>IDENTIFICATION</scope>
</reference>
<dbReference type="Gene3D" id="3.40.50.720">
    <property type="entry name" value="NAD(P)-binding Rossmann-like Domain"/>
    <property type="match status" value="1"/>
</dbReference>
<feature type="compositionally biased region" description="Polar residues" evidence="16">
    <location>
        <begin position="69"/>
        <end position="79"/>
    </location>
</feature>
<dbReference type="InterPro" id="IPR020843">
    <property type="entry name" value="ER"/>
</dbReference>
<evidence type="ECO:0000256" key="5">
    <source>
        <dbReference type="ARBA" id="ARBA00022723"/>
    </source>
</evidence>
<proteinExistence type="inferred from homology"/>
<evidence type="ECO:0000256" key="14">
    <source>
        <dbReference type="ARBA" id="ARBA00049332"/>
    </source>
</evidence>
<evidence type="ECO:0000256" key="11">
    <source>
        <dbReference type="ARBA" id="ARBA00048379"/>
    </source>
</evidence>
<evidence type="ECO:0000256" key="3">
    <source>
        <dbReference type="ARBA" id="ARBA00011738"/>
    </source>
</evidence>
<dbReference type="FunFam" id="3.40.50.720:FF:000022">
    <property type="entry name" value="Cinnamyl alcohol dehydrogenase"/>
    <property type="match status" value="1"/>
</dbReference>
<protein>
    <recommendedName>
        <fullName evidence="4">cinnamyl-alcohol dehydrogenase</fullName>
        <ecNumber evidence="4">1.1.1.195</ecNumber>
    </recommendedName>
</protein>
<name>A0A0D9XPK8_9ORYZ</name>
<dbReference type="Proteomes" id="UP000032180">
    <property type="component" value="Chromosome 11"/>
</dbReference>
<evidence type="ECO:0000256" key="1">
    <source>
        <dbReference type="ARBA" id="ARBA00001947"/>
    </source>
</evidence>
<keyword evidence="6" id="KW-0438">Lignin biosynthesis</keyword>
<comment type="catalytic activity">
    <reaction evidence="13">
        <text>(E)-coniferol + NADP(+) = (E)-coniferaldehyde + NADPH + H(+)</text>
        <dbReference type="Rhea" id="RHEA:22444"/>
        <dbReference type="ChEBI" id="CHEBI:15378"/>
        <dbReference type="ChEBI" id="CHEBI:16547"/>
        <dbReference type="ChEBI" id="CHEBI:17745"/>
        <dbReference type="ChEBI" id="CHEBI:57783"/>
        <dbReference type="ChEBI" id="CHEBI:58349"/>
        <dbReference type="EC" id="1.1.1.195"/>
    </reaction>
    <physiologicalReaction direction="right-to-left" evidence="13">
        <dbReference type="Rhea" id="RHEA:22446"/>
    </physiologicalReaction>
</comment>
<evidence type="ECO:0000259" key="17">
    <source>
        <dbReference type="SMART" id="SM00829"/>
    </source>
</evidence>
<dbReference type="EC" id="1.1.1.195" evidence="4"/>
<dbReference type="AlphaFoldDB" id="A0A0D9XPK8"/>
<dbReference type="PANTHER" id="PTHR42683">
    <property type="entry name" value="ALDEHYDE REDUCTASE"/>
    <property type="match status" value="1"/>
</dbReference>
<dbReference type="SMART" id="SM00829">
    <property type="entry name" value="PKS_ER"/>
    <property type="match status" value="1"/>
</dbReference>
<comment type="catalytic activity">
    <reaction evidence="12">
        <text>(E)-caffeyl alcohol + NADP(+) = (E)-caffeyl aldehyde + NADPH + H(+)</text>
        <dbReference type="Rhea" id="RHEA:45728"/>
        <dbReference type="ChEBI" id="CHEBI:15378"/>
        <dbReference type="ChEBI" id="CHEBI:28323"/>
        <dbReference type="ChEBI" id="CHEBI:31334"/>
        <dbReference type="ChEBI" id="CHEBI:57783"/>
        <dbReference type="ChEBI" id="CHEBI:58349"/>
    </reaction>
    <physiologicalReaction direction="right-to-left" evidence="12">
        <dbReference type="Rhea" id="RHEA:45730"/>
    </physiologicalReaction>
</comment>
<comment type="cofactor">
    <cofactor evidence="1 15">
        <name>Zn(2+)</name>
        <dbReference type="ChEBI" id="CHEBI:29105"/>
    </cofactor>
</comment>
<sequence length="525" mass="57958">MKTEIENGRCGFRKEPERNFNIDPSIREVCHPIRWPLEIYHQSTNFFRSIPLPSIQRPSVYPFRVRPHSSPSLNAASSGPPTIAATAARPRTHTSQQPRCANHRADLTDGRAARLRKDGVREVSRLGRFFPATASKLRFSAWRRPPAPIDLFSSRSRRAPASSCILPPRRSDMAAECGSGNCDAWAARDPSGILSPYKFDRRTVRSDDVSLRITHCGVCYADVAWTRNILNNSMYPLVPGHEIAGVVTEVGADVRNFKVGDHVGVGTYVNSCRDCENCDSSLENYCSKHVFTFNGVDTDGTVTKGGYSTHIVVHERYCFKIPDGYPLEKAAPLLCAGITVYTPMMRHNMNQPGKSLGVIGLGGLGHMAVKFGKAFGLKVTVISTSESKREEAVGLLGADNFVISSDENQMESLKSSLHFIIDTASGDHPFDPYLSLLKVGGVMALLSFPSEIKVHPANLNLGGRSLSGSVTGGTKDIQEMINFCAANKIYPDIEMIKMDYINEALQRLVDRDVRFRFVIDIENSF</sequence>
<accession>A0A0D9XPK8</accession>
<dbReference type="InterPro" id="IPR047109">
    <property type="entry name" value="CAD-like"/>
</dbReference>
<dbReference type="STRING" id="77586.A0A0D9XPK8"/>
<evidence type="ECO:0000256" key="8">
    <source>
        <dbReference type="ARBA" id="ARBA00022857"/>
    </source>
</evidence>
<dbReference type="SUPFAM" id="SSF51735">
    <property type="entry name" value="NAD(P)-binding Rossmann-fold domains"/>
    <property type="match status" value="1"/>
</dbReference>
<dbReference type="Gene3D" id="3.90.180.10">
    <property type="entry name" value="Medium-chain alcohol dehydrogenases, catalytic domain"/>
    <property type="match status" value="1"/>
</dbReference>
<dbReference type="EnsemblPlants" id="LPERR11G04020.1">
    <property type="protein sequence ID" value="LPERR11G04020.1"/>
    <property type="gene ID" value="LPERR11G04020"/>
</dbReference>
<organism evidence="18 19">
    <name type="scientific">Leersia perrieri</name>
    <dbReference type="NCBI Taxonomy" id="77586"/>
    <lineage>
        <taxon>Eukaryota</taxon>
        <taxon>Viridiplantae</taxon>
        <taxon>Streptophyta</taxon>
        <taxon>Embryophyta</taxon>
        <taxon>Tracheophyta</taxon>
        <taxon>Spermatophyta</taxon>
        <taxon>Magnoliopsida</taxon>
        <taxon>Liliopsida</taxon>
        <taxon>Poales</taxon>
        <taxon>Poaceae</taxon>
        <taxon>BOP clade</taxon>
        <taxon>Oryzoideae</taxon>
        <taxon>Oryzeae</taxon>
        <taxon>Oryzinae</taxon>
        <taxon>Leersia</taxon>
    </lineage>
</organism>
<reference evidence="18 19" key="1">
    <citation type="submission" date="2012-08" db="EMBL/GenBank/DDBJ databases">
        <title>Oryza genome evolution.</title>
        <authorList>
            <person name="Wing R.A."/>
        </authorList>
    </citation>
    <scope>NUCLEOTIDE SEQUENCE</scope>
</reference>
<dbReference type="Pfam" id="PF08240">
    <property type="entry name" value="ADH_N"/>
    <property type="match status" value="1"/>
</dbReference>
<keyword evidence="7 15" id="KW-0862">Zinc</keyword>
<evidence type="ECO:0000256" key="4">
    <source>
        <dbReference type="ARBA" id="ARBA00013171"/>
    </source>
</evidence>
<evidence type="ECO:0000256" key="16">
    <source>
        <dbReference type="SAM" id="MobiDB-lite"/>
    </source>
</evidence>
<comment type="similarity">
    <text evidence="15">Belongs to the zinc-containing alcohol dehydrogenase family.</text>
</comment>
<dbReference type="CDD" id="cd05283">
    <property type="entry name" value="CAD1"/>
    <property type="match status" value="1"/>
</dbReference>
<comment type="pathway">
    <text evidence="2">Aromatic compound metabolism; phenylpropanoid biosynthesis.</text>
</comment>
<evidence type="ECO:0000256" key="15">
    <source>
        <dbReference type="RuleBase" id="RU361277"/>
    </source>
</evidence>
<feature type="compositionally biased region" description="Low complexity" evidence="16">
    <location>
        <begin position="80"/>
        <end position="89"/>
    </location>
</feature>
<dbReference type="eggNOG" id="KOG0023">
    <property type="taxonomic scope" value="Eukaryota"/>
</dbReference>
<evidence type="ECO:0000256" key="2">
    <source>
        <dbReference type="ARBA" id="ARBA00004928"/>
    </source>
</evidence>
<dbReference type="InterPro" id="IPR013149">
    <property type="entry name" value="ADH-like_C"/>
</dbReference>
<evidence type="ECO:0000313" key="19">
    <source>
        <dbReference type="Proteomes" id="UP000032180"/>
    </source>
</evidence>
<evidence type="ECO:0000256" key="7">
    <source>
        <dbReference type="ARBA" id="ARBA00022833"/>
    </source>
</evidence>
<dbReference type="PROSITE" id="PS00059">
    <property type="entry name" value="ADH_ZINC"/>
    <property type="match status" value="1"/>
</dbReference>
<dbReference type="GO" id="GO:0008270">
    <property type="term" value="F:zinc ion binding"/>
    <property type="evidence" value="ECO:0007669"/>
    <property type="project" value="InterPro"/>
</dbReference>
<evidence type="ECO:0000256" key="9">
    <source>
        <dbReference type="ARBA" id="ARBA00023002"/>
    </source>
</evidence>
<comment type="catalytic activity">
    <reaction evidence="11">
        <text>(E)-sinapyl alcohol + NADP(+) = (E)-sinapaldehyde + NADPH + H(+)</text>
        <dbReference type="Rhea" id="RHEA:45704"/>
        <dbReference type="ChEBI" id="CHEBI:15378"/>
        <dbReference type="ChEBI" id="CHEBI:27949"/>
        <dbReference type="ChEBI" id="CHEBI:57783"/>
        <dbReference type="ChEBI" id="CHEBI:58349"/>
        <dbReference type="ChEBI" id="CHEBI:64557"/>
        <dbReference type="EC" id="1.1.1.195"/>
    </reaction>
    <physiologicalReaction direction="right-to-left" evidence="11">
        <dbReference type="Rhea" id="RHEA:45706"/>
    </physiologicalReaction>
</comment>
<feature type="region of interest" description="Disordered" evidence="16">
    <location>
        <begin position="69"/>
        <end position="104"/>
    </location>
</feature>